<evidence type="ECO:0000313" key="1">
    <source>
        <dbReference type="EMBL" id="AMK11483.1"/>
    </source>
</evidence>
<name>A0A126QN60_9BACT</name>
<dbReference type="EMBL" id="CP014206">
    <property type="protein sequence ID" value="AMK11483.1"/>
    <property type="molecule type" value="Genomic_DNA"/>
</dbReference>
<dbReference type="Proteomes" id="UP000295506">
    <property type="component" value="Unassembled WGS sequence"/>
</dbReference>
<dbReference type="InterPro" id="IPR030906">
    <property type="entry name" value="Surf_polysacc"/>
</dbReference>
<evidence type="ECO:0000313" key="2">
    <source>
        <dbReference type="EMBL" id="TDT89883.1"/>
    </source>
</evidence>
<reference evidence="1 3" key="1">
    <citation type="journal article" date="2016" name="Front. Microbiol.">
        <title>Genome Sequence of the Piezophilic, Mesophilic Sulfate-Reducing Bacterium Desulfovibrio indicus J2T.</title>
        <authorList>
            <person name="Cao J."/>
            <person name="Maignien L."/>
            <person name="Shao Z."/>
            <person name="Alain K."/>
            <person name="Jebbar M."/>
        </authorList>
    </citation>
    <scope>NUCLEOTIDE SEQUENCE [LARGE SCALE GENOMIC DNA]</scope>
    <source>
        <strain evidence="1 3">J2</strain>
    </source>
</reference>
<dbReference type="AlphaFoldDB" id="A0A126QN60"/>
<reference evidence="2 4" key="2">
    <citation type="submission" date="2019-03" db="EMBL/GenBank/DDBJ databases">
        <title>Genomic Encyclopedia of Type Strains, Phase IV (KMG-IV): sequencing the most valuable type-strain genomes for metagenomic binning, comparative biology and taxonomic classification.</title>
        <authorList>
            <person name="Goeker M."/>
        </authorList>
    </citation>
    <scope>NUCLEOTIDE SEQUENCE [LARGE SCALE GENOMIC DNA]</scope>
    <source>
        <strain evidence="2 4">DSM 101483</strain>
    </source>
</reference>
<evidence type="ECO:0000313" key="3">
    <source>
        <dbReference type="Proteomes" id="UP000055611"/>
    </source>
</evidence>
<dbReference type="OrthoDB" id="5430637at2"/>
<dbReference type="EMBL" id="SOBK01000003">
    <property type="protein sequence ID" value="TDT89883.1"/>
    <property type="molecule type" value="Genomic_DNA"/>
</dbReference>
<dbReference type="KEGG" id="dej:AWY79_10330"/>
<keyword evidence="3" id="KW-1185">Reference proteome</keyword>
<protein>
    <submittedName>
        <fullName evidence="2">Surface carbohydrate biosynthesis protein</fullName>
    </submittedName>
</protein>
<accession>A0A126QN60</accession>
<dbReference type="RefSeq" id="WP_066803266.1">
    <property type="nucleotide sequence ID" value="NZ_CP014206.1"/>
</dbReference>
<organism evidence="2 4">
    <name type="scientific">Pseudodesulfovibrio indicus</name>
    <dbReference type="NCBI Taxonomy" id="1716143"/>
    <lineage>
        <taxon>Bacteria</taxon>
        <taxon>Pseudomonadati</taxon>
        <taxon>Thermodesulfobacteriota</taxon>
        <taxon>Desulfovibrionia</taxon>
        <taxon>Desulfovibrionales</taxon>
        <taxon>Desulfovibrionaceae</taxon>
    </lineage>
</organism>
<sequence length="447" mass="50737">MLCAIPVEILIRELDGVLYQALHLARRGMPTLVGDRMVNTYIRSTDRPLIYFDSDQHVPTNRHVLDCGGVVLNVNSEGQGLVDDPPEMQANFAAIIEHATKICLWGEKQRDIMTRLVPADRAGDLPVTGHPSFDLVAERFLGYYRNEAITGEHGEDYILVNTSFGMFNHEMGFDYYVKMLSRMEEWKVYTDPEHLRTLKVRCAHQERTALAMIELCRMLARTYPERHIIIRPHPAENADYYRSRTADHANIFVSKQWSAREWISSAAAVIHHDCTTGLEATLMGKLVLQYEPYEDIEGSATLMTSIGHRATSPQEALGRIAEGGMPEATSRALRERLAPYLENVNRCASETIADLAAGYGEGRGTWVPEPLGMWDTAKCWRKYLSKRLRAHQPGRNGRKVRYALNKFSRLRKEEVVRRLDGLRSAEPGLPEVSVRQLCLNTFLISPE</sequence>
<proteinExistence type="predicted"/>
<dbReference type="Proteomes" id="UP000055611">
    <property type="component" value="Chromosome"/>
</dbReference>
<dbReference type="NCBIfam" id="TIGR04396">
    <property type="entry name" value="surf_polysacc"/>
    <property type="match status" value="1"/>
</dbReference>
<evidence type="ECO:0000313" key="4">
    <source>
        <dbReference type="Proteomes" id="UP000295506"/>
    </source>
</evidence>
<gene>
    <name evidence="1" type="ORF">AWY79_10330</name>
    <name evidence="2" type="ORF">EDC59_103181</name>
</gene>